<dbReference type="InterPro" id="IPR004155">
    <property type="entry name" value="PBS_lyase_HEAT"/>
</dbReference>
<evidence type="ECO:0000256" key="2">
    <source>
        <dbReference type="ARBA" id="ARBA00005041"/>
    </source>
</evidence>
<keyword evidence="10" id="KW-0963">Cytoplasm</keyword>
<name>A0A093XQ04_TALMA</name>
<reference evidence="12" key="1">
    <citation type="journal article" date="2014" name="PLoS Genet.">
        <title>Signature Gene Expression Reveals Novel Clues to the Molecular Mechanisms of Dimorphic Transition in Penicillium marneffei.</title>
        <authorList>
            <person name="Yang E."/>
            <person name="Wang G."/>
            <person name="Cai J."/>
            <person name="Woo P.C."/>
            <person name="Lau S.K."/>
            <person name="Yuen K.-Y."/>
            <person name="Chow W.-N."/>
            <person name="Lin X."/>
        </authorList>
    </citation>
    <scope>NUCLEOTIDE SEQUENCE [LARGE SCALE GENOMIC DNA]</scope>
    <source>
        <strain evidence="12">PM1</strain>
    </source>
</reference>
<evidence type="ECO:0000256" key="1">
    <source>
        <dbReference type="ARBA" id="ARBA00000068"/>
    </source>
</evidence>
<feature type="binding site" evidence="10">
    <location>
        <position position="66"/>
    </location>
    <ligand>
        <name>Fe cation</name>
        <dbReference type="ChEBI" id="CHEBI:24875"/>
        <label>1</label>
    </ligand>
</feature>
<keyword evidence="8 10" id="KW-0386">Hypusine biosynthesis</keyword>
<comment type="subcellular location">
    <subcellularLocation>
        <location evidence="10">Cytoplasm</location>
    </subcellularLocation>
    <subcellularLocation>
        <location evidence="10">Nucleus</location>
    </subcellularLocation>
</comment>
<evidence type="ECO:0000256" key="8">
    <source>
        <dbReference type="ARBA" id="ARBA00023256"/>
    </source>
</evidence>
<evidence type="ECO:0000256" key="10">
    <source>
        <dbReference type="HAMAP-Rule" id="MF_03101"/>
    </source>
</evidence>
<dbReference type="EMBL" id="JPOX01000015">
    <property type="protein sequence ID" value="KFX47303.1"/>
    <property type="molecule type" value="Genomic_DNA"/>
</dbReference>
<dbReference type="GO" id="GO:0019135">
    <property type="term" value="F:deoxyhypusine monooxygenase activity"/>
    <property type="evidence" value="ECO:0007669"/>
    <property type="project" value="UniProtKB-UniRule"/>
</dbReference>
<accession>A0A093XQ04</accession>
<dbReference type="GO" id="GO:0005634">
    <property type="term" value="C:nucleus"/>
    <property type="evidence" value="ECO:0007669"/>
    <property type="project" value="UniProtKB-SubCell"/>
</dbReference>
<evidence type="ECO:0000256" key="4">
    <source>
        <dbReference type="ARBA" id="ARBA00022737"/>
    </source>
</evidence>
<comment type="function">
    <text evidence="9">Catalyzes the hydroxylation of the N(6)-(4-aminobutyl)-L-lysine intermediate produced by deoxyhypusine synthase/DHPS on a critical lysine of the eukaryotic translation initiation factor 5A/eIF-5A. This is the second step of the post-translational modification of that lysine into an unusual amino acid residue named hypusine. Hypusination is unique to mature eIF-5A factor and is essential for its function.</text>
</comment>
<dbReference type="InterPro" id="IPR011989">
    <property type="entry name" value="ARM-like"/>
</dbReference>
<feature type="binding site" evidence="10">
    <location>
        <position position="266"/>
    </location>
    <ligand>
        <name>Fe cation</name>
        <dbReference type="ChEBI" id="CHEBI:24875"/>
        <label>2</label>
    </ligand>
</feature>
<evidence type="ECO:0000256" key="6">
    <source>
        <dbReference type="ARBA" id="ARBA00023004"/>
    </source>
</evidence>
<dbReference type="HOGENOM" id="CLU_053974_0_0_1"/>
<comment type="function">
    <text evidence="10">Catalyzes the hydroxylation of the N(6)-(4-aminobutyl)-L-lysine intermediate to form hypusine, an essential post-translational modification only found in mature eIF-5A factor.</text>
</comment>
<feature type="binding site" evidence="10">
    <location>
        <position position="234"/>
    </location>
    <ligand>
        <name>Fe cation</name>
        <dbReference type="ChEBI" id="CHEBI:24875"/>
        <label>2</label>
    </ligand>
</feature>
<evidence type="ECO:0000313" key="12">
    <source>
        <dbReference type="EMBL" id="KFX47303.1"/>
    </source>
</evidence>
<proteinExistence type="inferred from homology"/>
<feature type="binding site" evidence="10">
    <location>
        <position position="99"/>
    </location>
    <ligand>
        <name>Fe cation</name>
        <dbReference type="ChEBI" id="CHEBI:24875"/>
        <label>1</label>
    </ligand>
</feature>
<evidence type="ECO:0000256" key="5">
    <source>
        <dbReference type="ARBA" id="ARBA00023002"/>
    </source>
</evidence>
<comment type="caution">
    <text evidence="12">The sequence shown here is derived from an EMBL/GenBank/DDBJ whole genome shotgun (WGS) entry which is preliminary data.</text>
</comment>
<evidence type="ECO:0000256" key="9">
    <source>
        <dbReference type="ARBA" id="ARBA00045876"/>
    </source>
</evidence>
<dbReference type="PROSITE" id="PS50077">
    <property type="entry name" value="HEAT_REPEAT"/>
    <property type="match status" value="1"/>
</dbReference>
<dbReference type="PANTHER" id="PTHR12697:SF5">
    <property type="entry name" value="DEOXYHYPUSINE HYDROXYLASE"/>
    <property type="match status" value="1"/>
</dbReference>
<dbReference type="GO" id="GO:0005737">
    <property type="term" value="C:cytoplasm"/>
    <property type="evidence" value="ECO:0007669"/>
    <property type="project" value="UniProtKB-SubCell"/>
</dbReference>
<dbReference type="AlphaFoldDB" id="A0A093XQ04"/>
<keyword evidence="4" id="KW-0677">Repeat</keyword>
<feature type="repeat" description="HEAT" evidence="11">
    <location>
        <begin position="247"/>
        <end position="287"/>
    </location>
</feature>
<dbReference type="EC" id="1.14.99.29" evidence="10"/>
<dbReference type="eggNOG" id="KOG0567">
    <property type="taxonomic scope" value="Eukaryota"/>
</dbReference>
<dbReference type="Pfam" id="PF13646">
    <property type="entry name" value="HEAT_2"/>
    <property type="match status" value="2"/>
</dbReference>
<dbReference type="SMART" id="SM00567">
    <property type="entry name" value="EZ_HEAT"/>
    <property type="match status" value="5"/>
</dbReference>
<feature type="binding site" evidence="10">
    <location>
        <position position="100"/>
    </location>
    <ligand>
        <name>Fe cation</name>
        <dbReference type="ChEBI" id="CHEBI:24875"/>
        <label>1</label>
    </ligand>
</feature>
<organism evidence="12">
    <name type="scientific">Talaromyces marneffei PM1</name>
    <dbReference type="NCBI Taxonomy" id="1077442"/>
    <lineage>
        <taxon>Eukaryota</taxon>
        <taxon>Fungi</taxon>
        <taxon>Dikarya</taxon>
        <taxon>Ascomycota</taxon>
        <taxon>Pezizomycotina</taxon>
        <taxon>Eurotiomycetes</taxon>
        <taxon>Eurotiomycetidae</taxon>
        <taxon>Eurotiales</taxon>
        <taxon>Trichocomaceae</taxon>
        <taxon>Talaromyces</taxon>
        <taxon>Talaromyces sect. Talaromyces</taxon>
    </lineage>
</organism>
<feature type="binding site" evidence="10">
    <location>
        <position position="67"/>
    </location>
    <ligand>
        <name>Fe cation</name>
        <dbReference type="ChEBI" id="CHEBI:24875"/>
        <label>1</label>
    </ligand>
</feature>
<evidence type="ECO:0000256" key="7">
    <source>
        <dbReference type="ARBA" id="ARBA00023033"/>
    </source>
</evidence>
<comment type="catalytic activity">
    <reaction evidence="1 10">
        <text>[eIF5A protein]-deoxyhypusine + AH2 + O2 = [eIF5A protein]-hypusine + A + H2O</text>
        <dbReference type="Rhea" id="RHEA:14101"/>
        <dbReference type="Rhea" id="RHEA-COMP:10144"/>
        <dbReference type="Rhea" id="RHEA-COMP:12592"/>
        <dbReference type="ChEBI" id="CHEBI:13193"/>
        <dbReference type="ChEBI" id="CHEBI:15377"/>
        <dbReference type="ChEBI" id="CHEBI:15379"/>
        <dbReference type="ChEBI" id="CHEBI:17499"/>
        <dbReference type="ChEBI" id="CHEBI:82657"/>
        <dbReference type="ChEBI" id="CHEBI:91175"/>
        <dbReference type="EC" id="1.14.99.29"/>
    </reaction>
</comment>
<gene>
    <name evidence="10" type="primary">LIA1</name>
    <name evidence="12" type="ORF">GQ26_0150470</name>
</gene>
<dbReference type="HAMAP" id="MF_03101">
    <property type="entry name" value="Deoxyhypusine_hydroxylase"/>
    <property type="match status" value="1"/>
</dbReference>
<comment type="similarity">
    <text evidence="10">Belongs to the deoxyhypusine hydroxylase family.</text>
</comment>
<dbReference type="UniPathway" id="UPA00354"/>
<keyword evidence="10" id="KW-0539">Nucleus</keyword>
<sequence length="328" mass="35885">MAEVSHATVAALRKTLTSETEPLARRFRALFSLKHVACLNPPTEQTVPAIEAIAAAFTSPSALLKHELAYCLGQSKNADAVPHLLHVLKDKEEDAMCRHEAAEALGALGSEDSLALLKELRDDKNEPEVVRETCDIAVDRILWEISEERKKEKIRPSDFASIDPAPPLPQVAKEPSIPELEGTLLDTKLPLFKRYRAMFALRDLASPPDLPTAVPAIDALSKGLKDPSALFRHEVAFVFGQLCHPASIPSLTETLSDLNEMGMVRHEAAEALGSLGDEEGVEETLKKFLNDPEQVVRDSIIVALDMAEYEKNGDKEYALLPEATVSVA</sequence>
<dbReference type="PANTHER" id="PTHR12697">
    <property type="entry name" value="PBS LYASE HEAT-LIKE PROTEIN"/>
    <property type="match status" value="1"/>
</dbReference>
<dbReference type="InterPro" id="IPR027517">
    <property type="entry name" value="Deoxyhypusine_hydroxylase"/>
</dbReference>
<protein>
    <recommendedName>
        <fullName evidence="10">Deoxyhypusine hydroxylase</fullName>
        <shortName evidence="10">DOHH</shortName>
        <ecNumber evidence="10">1.14.99.29</ecNumber>
    </recommendedName>
    <alternativeName>
        <fullName evidence="10">Deoxyhypusine dioxygenase</fullName>
    </alternativeName>
    <alternativeName>
        <fullName evidence="10">Deoxyhypusine monooxygenase</fullName>
    </alternativeName>
</protein>
<keyword evidence="5 10" id="KW-0560">Oxidoreductase</keyword>
<keyword evidence="7 10" id="KW-0503">Monooxygenase</keyword>
<comment type="cofactor">
    <cofactor evidence="10">
        <name>Fe(2+)</name>
        <dbReference type="ChEBI" id="CHEBI:29033"/>
    </cofactor>
    <text evidence="10">Binds 2 Fe(2+) ions per subunit.</text>
</comment>
<feature type="binding site" evidence="10">
    <location>
        <position position="267"/>
    </location>
    <ligand>
        <name>Fe cation</name>
        <dbReference type="ChEBI" id="CHEBI:24875"/>
        <label>2</label>
    </ligand>
</feature>
<dbReference type="InterPro" id="IPR016024">
    <property type="entry name" value="ARM-type_fold"/>
</dbReference>
<comment type="pathway">
    <text evidence="2 10">Protein modification; eIF5A hypusination.</text>
</comment>
<dbReference type="InterPro" id="IPR021133">
    <property type="entry name" value="HEAT_type_2"/>
</dbReference>
<keyword evidence="3 10" id="KW-0479">Metal-binding</keyword>
<dbReference type="GO" id="GO:0046872">
    <property type="term" value="F:metal ion binding"/>
    <property type="evidence" value="ECO:0007669"/>
    <property type="project" value="UniProtKB-KW"/>
</dbReference>
<evidence type="ECO:0000256" key="11">
    <source>
        <dbReference type="PROSITE-ProRule" id="PRU00103"/>
    </source>
</evidence>
<dbReference type="SUPFAM" id="SSF48371">
    <property type="entry name" value="ARM repeat"/>
    <property type="match status" value="1"/>
</dbReference>
<dbReference type="Gene3D" id="1.25.10.10">
    <property type="entry name" value="Leucine-rich Repeat Variant"/>
    <property type="match status" value="2"/>
</dbReference>
<keyword evidence="6 10" id="KW-0408">Iron</keyword>
<evidence type="ECO:0000256" key="3">
    <source>
        <dbReference type="ARBA" id="ARBA00022723"/>
    </source>
</evidence>
<feature type="binding site" evidence="10">
    <location>
        <position position="233"/>
    </location>
    <ligand>
        <name>Fe cation</name>
        <dbReference type="ChEBI" id="CHEBI:24875"/>
        <label>2</label>
    </ligand>
</feature>